<organism evidence="1 2">
    <name type="scientific">Linum tenue</name>
    <dbReference type="NCBI Taxonomy" id="586396"/>
    <lineage>
        <taxon>Eukaryota</taxon>
        <taxon>Viridiplantae</taxon>
        <taxon>Streptophyta</taxon>
        <taxon>Embryophyta</taxon>
        <taxon>Tracheophyta</taxon>
        <taxon>Spermatophyta</taxon>
        <taxon>Magnoliopsida</taxon>
        <taxon>eudicotyledons</taxon>
        <taxon>Gunneridae</taxon>
        <taxon>Pentapetalae</taxon>
        <taxon>rosids</taxon>
        <taxon>fabids</taxon>
        <taxon>Malpighiales</taxon>
        <taxon>Linaceae</taxon>
        <taxon>Linum</taxon>
    </lineage>
</organism>
<evidence type="ECO:0000313" key="1">
    <source>
        <dbReference type="EMBL" id="CAI0460408.1"/>
    </source>
</evidence>
<reference evidence="1" key="1">
    <citation type="submission" date="2022-08" db="EMBL/GenBank/DDBJ databases">
        <authorList>
            <person name="Gutierrez-Valencia J."/>
        </authorList>
    </citation>
    <scope>NUCLEOTIDE SEQUENCE</scope>
</reference>
<dbReference type="EMBL" id="CAMGYJ010000008">
    <property type="protein sequence ID" value="CAI0460408.1"/>
    <property type="molecule type" value="Genomic_DNA"/>
</dbReference>
<name>A0AAV0NP57_9ROSI</name>
<dbReference type="Proteomes" id="UP001154282">
    <property type="component" value="Unassembled WGS sequence"/>
</dbReference>
<accession>A0AAV0NP57</accession>
<protein>
    <submittedName>
        <fullName evidence="1">Uncharacterized protein</fullName>
    </submittedName>
</protein>
<sequence>MLGMVTLWPLLH</sequence>
<comment type="caution">
    <text evidence="1">The sequence shown here is derived from an EMBL/GenBank/DDBJ whole genome shotgun (WGS) entry which is preliminary data.</text>
</comment>
<proteinExistence type="predicted"/>
<gene>
    <name evidence="1" type="ORF">LITE_LOCUS34458</name>
</gene>
<evidence type="ECO:0000313" key="2">
    <source>
        <dbReference type="Proteomes" id="UP001154282"/>
    </source>
</evidence>
<keyword evidence="2" id="KW-1185">Reference proteome</keyword>